<dbReference type="AlphaFoldDB" id="A0A5B9W1T5"/>
<gene>
    <name evidence="2" type="ORF">OJF2_27290</name>
</gene>
<dbReference type="EMBL" id="CP042997">
    <property type="protein sequence ID" value="QEH34194.1"/>
    <property type="molecule type" value="Genomic_DNA"/>
</dbReference>
<keyword evidence="1" id="KW-0472">Membrane</keyword>
<feature type="transmembrane region" description="Helical" evidence="1">
    <location>
        <begin position="168"/>
        <end position="186"/>
    </location>
</feature>
<keyword evidence="1" id="KW-0812">Transmembrane</keyword>
<evidence type="ECO:0000256" key="1">
    <source>
        <dbReference type="SAM" id="Phobius"/>
    </source>
</evidence>
<evidence type="ECO:0000313" key="2">
    <source>
        <dbReference type="EMBL" id="QEH34194.1"/>
    </source>
</evidence>
<organism evidence="2 3">
    <name type="scientific">Aquisphaera giovannonii</name>
    <dbReference type="NCBI Taxonomy" id="406548"/>
    <lineage>
        <taxon>Bacteria</taxon>
        <taxon>Pseudomonadati</taxon>
        <taxon>Planctomycetota</taxon>
        <taxon>Planctomycetia</taxon>
        <taxon>Isosphaerales</taxon>
        <taxon>Isosphaeraceae</taxon>
        <taxon>Aquisphaera</taxon>
    </lineage>
</organism>
<sequence>MSISFECQSCGKKLKAPDSAVGKSSKCPQCGAKVTCPEPIYDAEVADDAEGLGGVAFSGSNALADLDDGSPYALKDPDPYAPPAGDAAEGPRRPCPMCGEMILTSAAKCRFCGEVFDPKLKKKSKKKYGADSADMSAGDWVVALLCPGIGCIAGIVWMIQGKPKGTKMFGISFAVNAFWTVVQILLRSQMNPQGGP</sequence>
<evidence type="ECO:0008006" key="4">
    <source>
        <dbReference type="Google" id="ProtNLM"/>
    </source>
</evidence>
<evidence type="ECO:0000313" key="3">
    <source>
        <dbReference type="Proteomes" id="UP000324233"/>
    </source>
</evidence>
<keyword evidence="3" id="KW-1185">Reference proteome</keyword>
<dbReference type="Proteomes" id="UP000324233">
    <property type="component" value="Chromosome"/>
</dbReference>
<name>A0A5B9W1T5_9BACT</name>
<reference evidence="2 3" key="1">
    <citation type="submission" date="2019-08" db="EMBL/GenBank/DDBJ databases">
        <title>Deep-cultivation of Planctomycetes and their phenomic and genomic characterization uncovers novel biology.</title>
        <authorList>
            <person name="Wiegand S."/>
            <person name="Jogler M."/>
            <person name="Boedeker C."/>
            <person name="Pinto D."/>
            <person name="Vollmers J."/>
            <person name="Rivas-Marin E."/>
            <person name="Kohn T."/>
            <person name="Peeters S.H."/>
            <person name="Heuer A."/>
            <person name="Rast P."/>
            <person name="Oberbeckmann S."/>
            <person name="Bunk B."/>
            <person name="Jeske O."/>
            <person name="Meyerdierks A."/>
            <person name="Storesund J.E."/>
            <person name="Kallscheuer N."/>
            <person name="Luecker S."/>
            <person name="Lage O.M."/>
            <person name="Pohl T."/>
            <person name="Merkel B.J."/>
            <person name="Hornburger P."/>
            <person name="Mueller R.-W."/>
            <person name="Bruemmer F."/>
            <person name="Labrenz M."/>
            <person name="Spormann A.M."/>
            <person name="Op den Camp H."/>
            <person name="Overmann J."/>
            <person name="Amann R."/>
            <person name="Jetten M.S.M."/>
            <person name="Mascher T."/>
            <person name="Medema M.H."/>
            <person name="Devos D.P."/>
            <person name="Kaster A.-K."/>
            <person name="Ovreas L."/>
            <person name="Rohde M."/>
            <person name="Galperin M.Y."/>
            <person name="Jogler C."/>
        </authorList>
    </citation>
    <scope>NUCLEOTIDE SEQUENCE [LARGE SCALE GENOMIC DNA]</scope>
    <source>
        <strain evidence="2 3">OJF2</strain>
    </source>
</reference>
<keyword evidence="1" id="KW-1133">Transmembrane helix</keyword>
<feature type="transmembrane region" description="Helical" evidence="1">
    <location>
        <begin position="140"/>
        <end position="159"/>
    </location>
</feature>
<accession>A0A5B9W1T5</accession>
<dbReference type="KEGG" id="agv:OJF2_27290"/>
<proteinExistence type="predicted"/>
<protein>
    <recommendedName>
        <fullName evidence="4">Double zinc ribbon</fullName>
    </recommendedName>
</protein>
<dbReference type="RefSeq" id="WP_148594151.1">
    <property type="nucleotide sequence ID" value="NZ_CP042997.1"/>
</dbReference>
<dbReference type="OrthoDB" id="278173at2"/>